<accession>A0ACA9K7D7</accession>
<dbReference type="EMBL" id="CAJVQC010000001">
    <property type="protein sequence ID" value="CAG8457338.1"/>
    <property type="molecule type" value="Genomic_DNA"/>
</dbReference>
<evidence type="ECO:0000313" key="2">
    <source>
        <dbReference type="Proteomes" id="UP000789920"/>
    </source>
</evidence>
<reference evidence="1" key="1">
    <citation type="submission" date="2021-06" db="EMBL/GenBank/DDBJ databases">
        <authorList>
            <person name="Kallberg Y."/>
            <person name="Tangrot J."/>
            <person name="Rosling A."/>
        </authorList>
    </citation>
    <scope>NUCLEOTIDE SEQUENCE</scope>
    <source>
        <strain evidence="1">MA461A</strain>
    </source>
</reference>
<sequence length="334" mass="37146">MILNLRKSINLSFNSIQKVLKTRIIRKFGSLHGNLTSIREELRKLGHGSVTFDPKYSPGIGLLTLQNPERHNALSGKMMAELSDIVDKLENIVQSNTNANLNYENKSNNESMLNKENNLIGVIVTGNLSVAKDHILTPENGKKMSLLMQDTLFRFGQLPLISVAAVEGYALGGGAELVTACDHRCISETSKIRFVQVKMCVIPGWGGGKRLIDIIGEINALRIMGTSEPITAKNGLELGFVDAIAPHGECVNRACEFLDRYVYFSERNEGKGGNRNEDRINSVKAVRGLKSLISRAKNNEEYKNFLHYEHELFCSLWGQKENVDAVLKTSKNNK</sequence>
<gene>
    <name evidence="1" type="ORF">RPERSI_LOCUS4</name>
</gene>
<name>A0ACA9K7D7_9GLOM</name>
<evidence type="ECO:0000313" key="1">
    <source>
        <dbReference type="EMBL" id="CAG8457338.1"/>
    </source>
</evidence>
<proteinExistence type="predicted"/>
<organism evidence="1 2">
    <name type="scientific">Racocetra persica</name>
    <dbReference type="NCBI Taxonomy" id="160502"/>
    <lineage>
        <taxon>Eukaryota</taxon>
        <taxon>Fungi</taxon>
        <taxon>Fungi incertae sedis</taxon>
        <taxon>Mucoromycota</taxon>
        <taxon>Glomeromycotina</taxon>
        <taxon>Glomeromycetes</taxon>
        <taxon>Diversisporales</taxon>
        <taxon>Gigasporaceae</taxon>
        <taxon>Racocetra</taxon>
    </lineage>
</organism>
<comment type="caution">
    <text evidence="1">The sequence shown here is derived from an EMBL/GenBank/DDBJ whole genome shotgun (WGS) entry which is preliminary data.</text>
</comment>
<keyword evidence="2" id="KW-1185">Reference proteome</keyword>
<dbReference type="Proteomes" id="UP000789920">
    <property type="component" value="Unassembled WGS sequence"/>
</dbReference>
<protein>
    <submittedName>
        <fullName evidence="1">17412_t:CDS:1</fullName>
    </submittedName>
</protein>